<name>A0A423WGG1_9PEZI</name>
<reference evidence="1 2" key="1">
    <citation type="submission" date="2015-09" db="EMBL/GenBank/DDBJ databases">
        <title>Host preference determinants of Valsa canker pathogens revealed by comparative genomics.</title>
        <authorList>
            <person name="Yin Z."/>
            <person name="Huang L."/>
        </authorList>
    </citation>
    <scope>NUCLEOTIDE SEQUENCE [LARGE SCALE GENOMIC DNA]</scope>
    <source>
        <strain evidence="1 2">03-1</strain>
    </source>
</reference>
<dbReference type="Proteomes" id="UP000283895">
    <property type="component" value="Unassembled WGS sequence"/>
</dbReference>
<keyword evidence="2" id="KW-1185">Reference proteome</keyword>
<gene>
    <name evidence="1" type="ORF">VMCG_06121</name>
</gene>
<organism evidence="1 2">
    <name type="scientific">Cytospora schulzeri</name>
    <dbReference type="NCBI Taxonomy" id="448051"/>
    <lineage>
        <taxon>Eukaryota</taxon>
        <taxon>Fungi</taxon>
        <taxon>Dikarya</taxon>
        <taxon>Ascomycota</taxon>
        <taxon>Pezizomycotina</taxon>
        <taxon>Sordariomycetes</taxon>
        <taxon>Sordariomycetidae</taxon>
        <taxon>Diaporthales</taxon>
        <taxon>Cytosporaceae</taxon>
        <taxon>Cytospora</taxon>
    </lineage>
</organism>
<evidence type="ECO:0000313" key="2">
    <source>
        <dbReference type="Proteomes" id="UP000283895"/>
    </source>
</evidence>
<dbReference type="AlphaFoldDB" id="A0A423WGG1"/>
<dbReference type="EMBL" id="LKEA01000017">
    <property type="protein sequence ID" value="ROW02452.1"/>
    <property type="molecule type" value="Genomic_DNA"/>
</dbReference>
<sequence>MVARPDEMIHFQHITLTPKALVIADGAPDRKETEGSPLLRSTLAKIQDSRIKASIATLESSVDSGIRPCPALLSPPLQTEELTIWAPVNLAVG</sequence>
<comment type="caution">
    <text evidence="1">The sequence shown here is derived from an EMBL/GenBank/DDBJ whole genome shotgun (WGS) entry which is preliminary data.</text>
</comment>
<proteinExistence type="predicted"/>
<protein>
    <submittedName>
        <fullName evidence="1">Uncharacterized protein</fullName>
    </submittedName>
</protein>
<accession>A0A423WGG1</accession>
<evidence type="ECO:0000313" key="1">
    <source>
        <dbReference type="EMBL" id="ROW02452.1"/>
    </source>
</evidence>